<keyword evidence="2" id="KW-1185">Reference proteome</keyword>
<organism evidence="1 2">
    <name type="scientific">Flavilitoribacter nigricans (strain ATCC 23147 / DSM 23189 / NBRC 102662 / NCIMB 1420 / SS-2)</name>
    <name type="common">Lewinella nigricans</name>
    <dbReference type="NCBI Taxonomy" id="1122177"/>
    <lineage>
        <taxon>Bacteria</taxon>
        <taxon>Pseudomonadati</taxon>
        <taxon>Bacteroidota</taxon>
        <taxon>Saprospiria</taxon>
        <taxon>Saprospirales</taxon>
        <taxon>Lewinellaceae</taxon>
        <taxon>Flavilitoribacter</taxon>
    </lineage>
</organism>
<evidence type="ECO:0000313" key="1">
    <source>
        <dbReference type="EMBL" id="PHN03202.1"/>
    </source>
</evidence>
<reference evidence="1 2" key="1">
    <citation type="submission" date="2017-10" db="EMBL/GenBank/DDBJ databases">
        <title>The draft genome sequence of Lewinella nigricans NBRC 102662.</title>
        <authorList>
            <person name="Wang K."/>
        </authorList>
    </citation>
    <scope>NUCLEOTIDE SEQUENCE [LARGE SCALE GENOMIC DNA]</scope>
    <source>
        <strain evidence="1 2">NBRC 102662</strain>
    </source>
</reference>
<comment type="caution">
    <text evidence="1">The sequence shown here is derived from an EMBL/GenBank/DDBJ whole genome shotgun (WGS) entry which is preliminary data.</text>
</comment>
<dbReference type="AlphaFoldDB" id="A0A2D0N3T0"/>
<gene>
    <name evidence="1" type="ORF">CRP01_27805</name>
</gene>
<dbReference type="EMBL" id="PDUD01000033">
    <property type="protein sequence ID" value="PHN03202.1"/>
    <property type="molecule type" value="Genomic_DNA"/>
</dbReference>
<sequence>MRSRLPLLSGRKSLLLFGCLFFLLGLLPAQTVFQFNALGDLEFSRAGDKSHYYYNEIDAEHTEARLGISQLNLLGKMDIGQTWSFNARLSLERDLGRKLDKFSVPQLYVQWVSDKRKFGLTAGRFVNPFGSFNEKQLSTDRNFIGLPLAYSYYVNISERIGFLPNMGDVEKIKIGEQVQWGSANLYYGGYATGAMFSWNIKPAVVNWKIAVVNGAANAKTNLTDPWQIGLVSRLQLRPVYFWEQGISFSRGAFMQSAVLNEQLSDLSAYTQTVIGTDFKLGSGFFELSGELMRVSYTVPEFDKDANGFDPGQAARQLNNLAVYLDLKYEPPVLPGSYIAYRIDHLNFSRASGYQDLEWDNDVLRHSLAIGYDITSFLLVRAAVSTQHVDRKSWDNRQRTFRLALTAHY</sequence>
<protein>
    <recommendedName>
        <fullName evidence="3">Porin</fullName>
    </recommendedName>
</protein>
<dbReference type="RefSeq" id="WP_099153330.1">
    <property type="nucleotide sequence ID" value="NZ_PDUD01000033.1"/>
</dbReference>
<dbReference type="Proteomes" id="UP000223913">
    <property type="component" value="Unassembled WGS sequence"/>
</dbReference>
<proteinExistence type="predicted"/>
<evidence type="ECO:0008006" key="3">
    <source>
        <dbReference type="Google" id="ProtNLM"/>
    </source>
</evidence>
<evidence type="ECO:0000313" key="2">
    <source>
        <dbReference type="Proteomes" id="UP000223913"/>
    </source>
</evidence>
<accession>A0A2D0N3T0</accession>
<dbReference type="OrthoDB" id="1523219at2"/>
<dbReference type="SUPFAM" id="SSF56935">
    <property type="entry name" value="Porins"/>
    <property type="match status" value="1"/>
</dbReference>
<name>A0A2D0N3T0_FLAN2</name>